<feature type="transmembrane region" description="Helical" evidence="1">
    <location>
        <begin position="7"/>
        <end position="31"/>
    </location>
</feature>
<name>A0A6P2CWW6_9BACT</name>
<sequence>MRRRRSVLFDMGLAGVGCFLFAYPAYVLWLFVEEDAWLGWSILTGFAVSYAFVRLVDRVAARVETGMAALRRYLS</sequence>
<evidence type="ECO:0000313" key="2">
    <source>
        <dbReference type="EMBL" id="VTR93393.1"/>
    </source>
</evidence>
<proteinExistence type="predicted"/>
<keyword evidence="1" id="KW-0472">Membrane</keyword>
<accession>A0A6P2CWW6</accession>
<reference evidence="2 3" key="1">
    <citation type="submission" date="2019-05" db="EMBL/GenBank/DDBJ databases">
        <authorList>
            <consortium name="Science for Life Laboratories"/>
        </authorList>
    </citation>
    <scope>NUCLEOTIDE SEQUENCE [LARGE SCALE GENOMIC DNA]</scope>
    <source>
        <strain evidence="2">Soil9</strain>
    </source>
</reference>
<dbReference type="KEGG" id="gms:SOIL9_43210"/>
<dbReference type="Proteomes" id="UP000464178">
    <property type="component" value="Chromosome"/>
</dbReference>
<dbReference type="AlphaFoldDB" id="A0A6P2CWW6"/>
<keyword evidence="1" id="KW-1133">Transmembrane helix</keyword>
<keyword evidence="3" id="KW-1185">Reference proteome</keyword>
<evidence type="ECO:0000313" key="3">
    <source>
        <dbReference type="Proteomes" id="UP000464178"/>
    </source>
</evidence>
<protein>
    <submittedName>
        <fullName evidence="2">Uncharacterized protein</fullName>
    </submittedName>
</protein>
<dbReference type="RefSeq" id="WP_162668126.1">
    <property type="nucleotide sequence ID" value="NZ_LR593886.1"/>
</dbReference>
<evidence type="ECO:0000256" key="1">
    <source>
        <dbReference type="SAM" id="Phobius"/>
    </source>
</evidence>
<dbReference type="EMBL" id="LR593886">
    <property type="protein sequence ID" value="VTR93393.1"/>
    <property type="molecule type" value="Genomic_DNA"/>
</dbReference>
<organism evidence="2 3">
    <name type="scientific">Gemmata massiliana</name>
    <dbReference type="NCBI Taxonomy" id="1210884"/>
    <lineage>
        <taxon>Bacteria</taxon>
        <taxon>Pseudomonadati</taxon>
        <taxon>Planctomycetota</taxon>
        <taxon>Planctomycetia</taxon>
        <taxon>Gemmatales</taxon>
        <taxon>Gemmataceae</taxon>
        <taxon>Gemmata</taxon>
    </lineage>
</organism>
<gene>
    <name evidence="2" type="ORF">SOIL9_43210</name>
</gene>
<keyword evidence="1" id="KW-0812">Transmembrane</keyword>
<feature type="transmembrane region" description="Helical" evidence="1">
    <location>
        <begin position="37"/>
        <end position="56"/>
    </location>
</feature>